<evidence type="ECO:0000256" key="2">
    <source>
        <dbReference type="ARBA" id="ARBA00022475"/>
    </source>
</evidence>
<feature type="transmembrane region" description="Helical" evidence="8">
    <location>
        <begin position="297"/>
        <end position="318"/>
    </location>
</feature>
<dbReference type="PANTHER" id="PTHR33908:SF3">
    <property type="entry name" value="UNDECAPRENYL PHOSPHATE-ALPHA-4-AMINO-4-DEOXY-L-ARABINOSE ARABINOSYL TRANSFERASE"/>
    <property type="match status" value="1"/>
</dbReference>
<organism evidence="10 11">
    <name type="scientific">Klenkia soli</name>
    <dbReference type="NCBI Taxonomy" id="1052260"/>
    <lineage>
        <taxon>Bacteria</taxon>
        <taxon>Bacillati</taxon>
        <taxon>Actinomycetota</taxon>
        <taxon>Actinomycetes</taxon>
        <taxon>Geodermatophilales</taxon>
        <taxon>Geodermatophilaceae</taxon>
        <taxon>Klenkia</taxon>
    </lineage>
</organism>
<feature type="transmembrane region" description="Helical" evidence="8">
    <location>
        <begin position="264"/>
        <end position="285"/>
    </location>
</feature>
<dbReference type="InterPro" id="IPR050297">
    <property type="entry name" value="LipidA_mod_glycosyltrf_83"/>
</dbReference>
<feature type="transmembrane region" description="Helical" evidence="8">
    <location>
        <begin position="324"/>
        <end position="343"/>
    </location>
</feature>
<dbReference type="GO" id="GO:0016763">
    <property type="term" value="F:pentosyltransferase activity"/>
    <property type="evidence" value="ECO:0007669"/>
    <property type="project" value="TreeGrafter"/>
</dbReference>
<evidence type="ECO:0000256" key="5">
    <source>
        <dbReference type="ARBA" id="ARBA00022692"/>
    </source>
</evidence>
<feature type="transmembrane region" description="Helical" evidence="8">
    <location>
        <begin position="94"/>
        <end position="115"/>
    </location>
</feature>
<evidence type="ECO:0000256" key="1">
    <source>
        <dbReference type="ARBA" id="ARBA00004651"/>
    </source>
</evidence>
<proteinExistence type="predicted"/>
<reference evidence="11" key="1">
    <citation type="submission" date="2016-10" db="EMBL/GenBank/DDBJ databases">
        <authorList>
            <person name="Varghese N."/>
            <person name="Submissions S."/>
        </authorList>
    </citation>
    <scope>NUCLEOTIDE SEQUENCE [LARGE SCALE GENOMIC DNA]</scope>
    <source>
        <strain evidence="11">DSM 45843</strain>
    </source>
</reference>
<gene>
    <name evidence="10" type="ORF">SAMN05660199_00427</name>
</gene>
<evidence type="ECO:0000256" key="8">
    <source>
        <dbReference type="SAM" id="Phobius"/>
    </source>
</evidence>
<dbReference type="EMBL" id="FNIR01000001">
    <property type="protein sequence ID" value="SDN62107.1"/>
    <property type="molecule type" value="Genomic_DNA"/>
</dbReference>
<dbReference type="AlphaFoldDB" id="A0A1H0CW25"/>
<name>A0A1H0CW25_9ACTN</name>
<keyword evidence="11" id="KW-1185">Reference proteome</keyword>
<evidence type="ECO:0000256" key="7">
    <source>
        <dbReference type="ARBA" id="ARBA00023136"/>
    </source>
</evidence>
<feature type="transmembrane region" description="Helical" evidence="8">
    <location>
        <begin position="147"/>
        <end position="165"/>
    </location>
</feature>
<evidence type="ECO:0000256" key="6">
    <source>
        <dbReference type="ARBA" id="ARBA00022989"/>
    </source>
</evidence>
<protein>
    <submittedName>
        <fullName evidence="10">Mannosyltransferase</fullName>
    </submittedName>
</protein>
<feature type="transmembrane region" description="Helical" evidence="8">
    <location>
        <begin position="211"/>
        <end position="228"/>
    </location>
</feature>
<dbReference type="Pfam" id="PF13231">
    <property type="entry name" value="PMT_2"/>
    <property type="match status" value="1"/>
</dbReference>
<feature type="transmembrane region" description="Helical" evidence="8">
    <location>
        <begin position="240"/>
        <end position="258"/>
    </location>
</feature>
<feature type="transmembrane region" description="Helical" evidence="8">
    <location>
        <begin position="172"/>
        <end position="199"/>
    </location>
</feature>
<dbReference type="GO" id="GO:0010041">
    <property type="term" value="P:response to iron(III) ion"/>
    <property type="evidence" value="ECO:0007669"/>
    <property type="project" value="TreeGrafter"/>
</dbReference>
<dbReference type="GO" id="GO:0005886">
    <property type="term" value="C:plasma membrane"/>
    <property type="evidence" value="ECO:0007669"/>
    <property type="project" value="UniProtKB-SubCell"/>
</dbReference>
<evidence type="ECO:0000256" key="4">
    <source>
        <dbReference type="ARBA" id="ARBA00022679"/>
    </source>
</evidence>
<evidence type="ECO:0000313" key="10">
    <source>
        <dbReference type="EMBL" id="SDN62107.1"/>
    </source>
</evidence>
<evidence type="ECO:0000256" key="3">
    <source>
        <dbReference type="ARBA" id="ARBA00022676"/>
    </source>
</evidence>
<dbReference type="STRING" id="1052260.SAMN05660199_00427"/>
<accession>A0A1H0CW25</accession>
<dbReference type="PANTHER" id="PTHR33908">
    <property type="entry name" value="MANNOSYLTRANSFERASE YKCB-RELATED"/>
    <property type="match status" value="1"/>
</dbReference>
<sequence>MTTAPGASVTTRPGLPGLVRSGWFLPVALATASLVVSAVRIARPSFWLDEAATVSMVQRSPAQMLDTLQHIDLVHGLYYLLLRPWAAVAGTSEVALRTPSAIALAVACVGFVLLVREVSGGRVAAVAGVAFVLLPGLSWTGIEARSYVLVVALVVWAVWALHRALRRRQRRWWVLFTVLVVLSVLVHVMAVLMVVPYLVAGRAADRLRPTAVAVAVAVAAVLPFVVATQAQVGQVSWIQIGPVELGYLVGLGQLFMGLRADSGVVQLAAAAVLALVVAALAVAALRARSGRRFAVDTAVAWVVVPTLVLALPVLAGVQLYQERYVAYAAPGACWLVGLGLTALRGPVRVRAAVGAVAVAAAAVGLVAQAGVASKNADDYRALADLAPGATSVLFATDEARGVAIAYPDRFTGITDLAAAGPWRGSGTLWGVQRPIEDLALAGRVVVYVASDPDDAHRREAEALLAAAGCRAGGSLEERRWTGTTYDCG</sequence>
<keyword evidence="3 10" id="KW-0328">Glycosyltransferase</keyword>
<dbReference type="InterPro" id="IPR038731">
    <property type="entry name" value="RgtA/B/C-like"/>
</dbReference>
<evidence type="ECO:0000313" key="11">
    <source>
        <dbReference type="Proteomes" id="UP000199088"/>
    </source>
</evidence>
<dbReference type="GO" id="GO:0009103">
    <property type="term" value="P:lipopolysaccharide biosynthetic process"/>
    <property type="evidence" value="ECO:0007669"/>
    <property type="project" value="UniProtKB-ARBA"/>
</dbReference>
<keyword evidence="5 8" id="KW-0812">Transmembrane</keyword>
<evidence type="ECO:0000259" key="9">
    <source>
        <dbReference type="Pfam" id="PF13231"/>
    </source>
</evidence>
<dbReference type="OrthoDB" id="5318634at2"/>
<comment type="subcellular location">
    <subcellularLocation>
        <location evidence="1">Cell membrane</location>
        <topology evidence="1">Multi-pass membrane protein</topology>
    </subcellularLocation>
</comment>
<feature type="transmembrane region" description="Helical" evidence="8">
    <location>
        <begin position="350"/>
        <end position="371"/>
    </location>
</feature>
<dbReference type="Proteomes" id="UP000199088">
    <property type="component" value="Unassembled WGS sequence"/>
</dbReference>
<keyword evidence="7 8" id="KW-0472">Membrane</keyword>
<keyword evidence="6 8" id="KW-1133">Transmembrane helix</keyword>
<feature type="transmembrane region" description="Helical" evidence="8">
    <location>
        <begin position="23"/>
        <end position="42"/>
    </location>
</feature>
<keyword evidence="4 10" id="KW-0808">Transferase</keyword>
<keyword evidence="2" id="KW-1003">Cell membrane</keyword>
<feature type="domain" description="Glycosyltransferase RgtA/B/C/D-like" evidence="9">
    <location>
        <begin position="80"/>
        <end position="224"/>
    </location>
</feature>
<feature type="transmembrane region" description="Helical" evidence="8">
    <location>
        <begin position="122"/>
        <end position="141"/>
    </location>
</feature>
<dbReference type="RefSeq" id="WP_091238693.1">
    <property type="nucleotide sequence ID" value="NZ_FNIR01000001.1"/>
</dbReference>